<reference evidence="1 2" key="1">
    <citation type="submission" date="2011-02" db="EMBL/GenBank/DDBJ databases">
        <authorList>
            <person name="Muzny D."/>
            <person name="Qin X."/>
            <person name="Deng J."/>
            <person name="Jiang H."/>
            <person name="Liu Y."/>
            <person name="Qu J."/>
            <person name="Song X.-Z."/>
            <person name="Zhang L."/>
            <person name="Thornton R."/>
            <person name="Coyle M."/>
            <person name="Francisco L."/>
            <person name="Jackson L."/>
            <person name="Javaid M."/>
            <person name="Korchina V."/>
            <person name="Kovar C."/>
            <person name="Mata R."/>
            <person name="Mathew T."/>
            <person name="Ngo R."/>
            <person name="Nguyen L."/>
            <person name="Nguyen N."/>
            <person name="Okwuonu G."/>
            <person name="Ongeri F."/>
            <person name="Pham C."/>
            <person name="Simmons D."/>
            <person name="Wilczek-Boney K."/>
            <person name="Hale W."/>
            <person name="Jakkamsetti A."/>
            <person name="Pham P."/>
            <person name="Ruth R."/>
            <person name="San Lucas F."/>
            <person name="Warren J."/>
            <person name="Zhang J."/>
            <person name="Zhao Z."/>
            <person name="Zhou C."/>
            <person name="Zhu D."/>
            <person name="Lee S."/>
            <person name="Bess C."/>
            <person name="Blankenburg K."/>
            <person name="Forbes L."/>
            <person name="Fu Q."/>
            <person name="Gubbala S."/>
            <person name="Hirani K."/>
            <person name="Jayaseelan J.C."/>
            <person name="Lara F."/>
            <person name="Munidasa M."/>
            <person name="Palculict T."/>
            <person name="Patil S."/>
            <person name="Pu L.-L."/>
            <person name="Saada N."/>
            <person name="Tang L."/>
            <person name="Weissenberger G."/>
            <person name="Zhu Y."/>
            <person name="Hemphill L."/>
            <person name="Shang Y."/>
            <person name="Youmans B."/>
            <person name="Ayvaz T."/>
            <person name="Ross M."/>
            <person name="Santibanez J."/>
            <person name="Aqrawi P."/>
            <person name="Gross S."/>
            <person name="Joshi V."/>
            <person name="Fowler G."/>
            <person name="Nazareth L."/>
            <person name="Reid J."/>
            <person name="Worley K."/>
            <person name="Petrosino J."/>
            <person name="Highlander S."/>
            <person name="Gibbs R."/>
        </authorList>
    </citation>
    <scope>NUCLEOTIDE SEQUENCE [LARGE SCALE GENOMIC DNA]</scope>
    <source>
        <strain evidence="1 2">ATCC BAA-1200</strain>
    </source>
</reference>
<gene>
    <name evidence="1" type="ORF">HMPREF9123_2679</name>
</gene>
<name>F2BG22_9NEIS</name>
<dbReference type="EMBL" id="AFAY01000053">
    <property type="protein sequence ID" value="EGF07143.1"/>
    <property type="molecule type" value="Genomic_DNA"/>
</dbReference>
<dbReference type="HOGENOM" id="CLU_3155224_0_0_4"/>
<sequence>MNGAQFTQNNGFWQKQTLAEAIGNIRPPPARRKPQTRFQTASVFCAIR</sequence>
<dbReference type="Proteomes" id="UP000004105">
    <property type="component" value="Unassembled WGS sequence"/>
</dbReference>
<protein>
    <submittedName>
        <fullName evidence="1">Uncharacterized protein</fullName>
    </submittedName>
</protein>
<evidence type="ECO:0000313" key="2">
    <source>
        <dbReference type="Proteomes" id="UP000004105"/>
    </source>
</evidence>
<keyword evidence="2" id="KW-1185">Reference proteome</keyword>
<organism evidence="1 2">
    <name type="scientific">Neisseria bacilliformis ATCC BAA-1200</name>
    <dbReference type="NCBI Taxonomy" id="888742"/>
    <lineage>
        <taxon>Bacteria</taxon>
        <taxon>Pseudomonadati</taxon>
        <taxon>Pseudomonadota</taxon>
        <taxon>Betaproteobacteria</taxon>
        <taxon>Neisseriales</taxon>
        <taxon>Neisseriaceae</taxon>
        <taxon>Neisseria</taxon>
    </lineage>
</organism>
<accession>F2BG22</accession>
<dbReference type="AlphaFoldDB" id="F2BG22"/>
<proteinExistence type="predicted"/>
<comment type="caution">
    <text evidence="1">The sequence shown here is derived from an EMBL/GenBank/DDBJ whole genome shotgun (WGS) entry which is preliminary data.</text>
</comment>
<evidence type="ECO:0000313" key="1">
    <source>
        <dbReference type="EMBL" id="EGF07143.1"/>
    </source>
</evidence>